<dbReference type="GO" id="GO:0046872">
    <property type="term" value="F:metal ion binding"/>
    <property type="evidence" value="ECO:0007669"/>
    <property type="project" value="UniProtKB-KW"/>
</dbReference>
<keyword evidence="4" id="KW-0479">Metal-binding</keyword>
<dbReference type="GO" id="GO:0051539">
    <property type="term" value="F:4 iron, 4 sulfur cluster binding"/>
    <property type="evidence" value="ECO:0007669"/>
    <property type="project" value="UniProtKB-KW"/>
</dbReference>
<dbReference type="RefSeq" id="WP_275682523.1">
    <property type="nucleotide sequence ID" value="NZ_JAJLJH010000002.1"/>
</dbReference>
<dbReference type="GO" id="GO:0003824">
    <property type="term" value="F:catalytic activity"/>
    <property type="evidence" value="ECO:0007669"/>
    <property type="project" value="InterPro"/>
</dbReference>
<proteinExistence type="predicted"/>
<dbReference type="CDD" id="cd01335">
    <property type="entry name" value="Radical_SAM"/>
    <property type="match status" value="1"/>
</dbReference>
<dbReference type="Gene3D" id="3.20.20.70">
    <property type="entry name" value="Aldolase class I"/>
    <property type="match status" value="1"/>
</dbReference>
<keyword evidence="5" id="KW-0408">Iron</keyword>
<evidence type="ECO:0000256" key="5">
    <source>
        <dbReference type="ARBA" id="ARBA00023004"/>
    </source>
</evidence>
<organism evidence="8 9">
    <name type="scientific">Scleromatobacter humisilvae</name>
    <dbReference type="NCBI Taxonomy" id="2897159"/>
    <lineage>
        <taxon>Bacteria</taxon>
        <taxon>Pseudomonadati</taxon>
        <taxon>Pseudomonadota</taxon>
        <taxon>Betaproteobacteria</taxon>
        <taxon>Burkholderiales</taxon>
        <taxon>Sphaerotilaceae</taxon>
        <taxon>Scleromatobacter</taxon>
    </lineage>
</organism>
<evidence type="ECO:0000256" key="4">
    <source>
        <dbReference type="ARBA" id="ARBA00022723"/>
    </source>
</evidence>
<name>A0A9X1YKD1_9BURK</name>
<dbReference type="Pfam" id="PF04055">
    <property type="entry name" value="Radical_SAM"/>
    <property type="match status" value="1"/>
</dbReference>
<reference evidence="8" key="1">
    <citation type="submission" date="2021-11" db="EMBL/GenBank/DDBJ databases">
        <title>BS-T2-15 a new species belonging to the Comamonadaceae family isolated from the soil of a French oak forest.</title>
        <authorList>
            <person name="Mieszkin S."/>
            <person name="Alain K."/>
        </authorList>
    </citation>
    <scope>NUCLEOTIDE SEQUENCE</scope>
    <source>
        <strain evidence="8">BS-T2-15</strain>
    </source>
</reference>
<dbReference type="SFLD" id="SFLDS00029">
    <property type="entry name" value="Radical_SAM"/>
    <property type="match status" value="1"/>
</dbReference>
<evidence type="ECO:0000256" key="2">
    <source>
        <dbReference type="ARBA" id="ARBA00022485"/>
    </source>
</evidence>
<evidence type="ECO:0000256" key="6">
    <source>
        <dbReference type="ARBA" id="ARBA00023014"/>
    </source>
</evidence>
<dbReference type="PANTHER" id="PTHR43787:SF3">
    <property type="entry name" value="ARYLSULFATASE REGULATORY PROTEIN"/>
    <property type="match status" value="1"/>
</dbReference>
<accession>A0A9X1YKD1</accession>
<dbReference type="InterPro" id="IPR058240">
    <property type="entry name" value="rSAM_sf"/>
</dbReference>
<evidence type="ECO:0000256" key="3">
    <source>
        <dbReference type="ARBA" id="ARBA00022691"/>
    </source>
</evidence>
<dbReference type="SUPFAM" id="SSF102114">
    <property type="entry name" value="Radical SAM enzymes"/>
    <property type="match status" value="1"/>
</dbReference>
<protein>
    <submittedName>
        <fullName evidence="8">Radical SAM protein</fullName>
    </submittedName>
</protein>
<comment type="caution">
    <text evidence="8">The sequence shown here is derived from an EMBL/GenBank/DDBJ whole genome shotgun (WGS) entry which is preliminary data.</text>
</comment>
<keyword evidence="2" id="KW-0004">4Fe-4S</keyword>
<gene>
    <name evidence="8" type="ORF">LPC04_12355</name>
</gene>
<dbReference type="SFLD" id="SFLDG01067">
    <property type="entry name" value="SPASM/twitch_domain_containing"/>
    <property type="match status" value="1"/>
</dbReference>
<dbReference type="PROSITE" id="PS51918">
    <property type="entry name" value="RADICAL_SAM"/>
    <property type="match status" value="1"/>
</dbReference>
<evidence type="ECO:0000259" key="7">
    <source>
        <dbReference type="PROSITE" id="PS51918"/>
    </source>
</evidence>
<evidence type="ECO:0000256" key="1">
    <source>
        <dbReference type="ARBA" id="ARBA00001966"/>
    </source>
</evidence>
<keyword evidence="6" id="KW-0411">Iron-sulfur</keyword>
<evidence type="ECO:0000313" key="9">
    <source>
        <dbReference type="Proteomes" id="UP001139353"/>
    </source>
</evidence>
<dbReference type="PANTHER" id="PTHR43787">
    <property type="entry name" value="FEMO COFACTOR BIOSYNTHESIS PROTEIN NIFB-RELATED"/>
    <property type="match status" value="1"/>
</dbReference>
<evidence type="ECO:0000313" key="8">
    <source>
        <dbReference type="EMBL" id="MCK9686500.1"/>
    </source>
</evidence>
<keyword evidence="3" id="KW-0949">S-adenosyl-L-methionine</keyword>
<dbReference type="Proteomes" id="UP001139353">
    <property type="component" value="Unassembled WGS sequence"/>
</dbReference>
<feature type="domain" description="Radical SAM core" evidence="7">
    <location>
        <begin position="24"/>
        <end position="256"/>
    </location>
</feature>
<sequence length="358" mass="39261">MSNLAAATEAPGSLDPASLAIAHALAPNTLSLILLPTEKCNLRCSYCYETFEHGRMSDETIQAVKNLIDLRLPKLDYLTLGWFGGEPLVASDILLDIAGYALRRCREEGVQYFGGEITTNAALLTSDLLEKLVAVEQKKFQISLDGWREGHDRTRRNGAGAGTFDTVWNVLKMLRESPYPDLDVILRIHLMPENRDSIRELARNIKAEFGADPRFGIYLKAIENLGGPQSGAITSLEHAERGAIVTEMAGLLSGMRGLPDAKPASDKAPKVCYAAKPNNLIVRANGRIAKCTVAFEDAKNDIGQLRLDGTLQIDNAKLVHWFRGLHSRDFGILACPVWIRPYEANSAKRVIPIAAEVA</sequence>
<dbReference type="InterPro" id="IPR013785">
    <property type="entry name" value="Aldolase_TIM"/>
</dbReference>
<keyword evidence="9" id="KW-1185">Reference proteome</keyword>
<dbReference type="EMBL" id="JAJLJH010000002">
    <property type="protein sequence ID" value="MCK9686500.1"/>
    <property type="molecule type" value="Genomic_DNA"/>
</dbReference>
<dbReference type="AlphaFoldDB" id="A0A9X1YKD1"/>
<comment type="cofactor">
    <cofactor evidence="1">
        <name>[4Fe-4S] cluster</name>
        <dbReference type="ChEBI" id="CHEBI:49883"/>
    </cofactor>
</comment>
<dbReference type="InterPro" id="IPR007197">
    <property type="entry name" value="rSAM"/>
</dbReference>